<name>A0ABV6RQ01_9GAMM</name>
<evidence type="ECO:0000256" key="1">
    <source>
        <dbReference type="ARBA" id="ARBA00004117"/>
    </source>
</evidence>
<evidence type="ECO:0000256" key="3">
    <source>
        <dbReference type="ARBA" id="ARBA00018024"/>
    </source>
</evidence>
<evidence type="ECO:0000256" key="4">
    <source>
        <dbReference type="ARBA" id="ARBA00023143"/>
    </source>
</evidence>
<evidence type="ECO:0000313" key="7">
    <source>
        <dbReference type="Proteomes" id="UP001589896"/>
    </source>
</evidence>
<gene>
    <name evidence="5 6" type="primary">fliE</name>
    <name evidence="6" type="ORF">ACFFGH_09030</name>
</gene>
<dbReference type="PRINTS" id="PR01006">
    <property type="entry name" value="FLGHOOKFLIE"/>
</dbReference>
<comment type="subcellular location">
    <subcellularLocation>
        <location evidence="1 5">Bacterial flagellum basal body</location>
    </subcellularLocation>
</comment>
<dbReference type="PANTHER" id="PTHR34653:SF1">
    <property type="entry name" value="FLAGELLAR HOOK-BASAL BODY COMPLEX PROTEIN FLIE"/>
    <property type="match status" value="1"/>
</dbReference>
<comment type="similarity">
    <text evidence="2 5">Belongs to the FliE family.</text>
</comment>
<comment type="caution">
    <text evidence="6">The sequence shown here is derived from an EMBL/GenBank/DDBJ whole genome shotgun (WGS) entry which is preliminary data.</text>
</comment>
<dbReference type="PANTHER" id="PTHR34653">
    <property type="match status" value="1"/>
</dbReference>
<dbReference type="HAMAP" id="MF_00724">
    <property type="entry name" value="FliE"/>
    <property type="match status" value="1"/>
</dbReference>
<reference evidence="6 7" key="1">
    <citation type="submission" date="2024-09" db="EMBL/GenBank/DDBJ databases">
        <authorList>
            <person name="Sun Q."/>
            <person name="Mori K."/>
        </authorList>
    </citation>
    <scope>NUCLEOTIDE SEQUENCE [LARGE SCALE GENOMIC DNA]</scope>
    <source>
        <strain evidence="6 7">KCTC 23076</strain>
    </source>
</reference>
<keyword evidence="7" id="KW-1185">Reference proteome</keyword>
<dbReference type="Proteomes" id="UP001589896">
    <property type="component" value="Unassembled WGS sequence"/>
</dbReference>
<evidence type="ECO:0000256" key="2">
    <source>
        <dbReference type="ARBA" id="ARBA00009272"/>
    </source>
</evidence>
<dbReference type="RefSeq" id="WP_386667188.1">
    <property type="nucleotide sequence ID" value="NZ_JBHLTG010000001.1"/>
</dbReference>
<accession>A0ABV6RQ01</accession>
<organism evidence="6 7">
    <name type="scientific">Lysobacter korlensis</name>
    <dbReference type="NCBI Taxonomy" id="553636"/>
    <lineage>
        <taxon>Bacteria</taxon>
        <taxon>Pseudomonadati</taxon>
        <taxon>Pseudomonadota</taxon>
        <taxon>Gammaproteobacteria</taxon>
        <taxon>Lysobacterales</taxon>
        <taxon>Lysobacteraceae</taxon>
        <taxon>Lysobacter</taxon>
    </lineage>
</organism>
<dbReference type="EMBL" id="JBHLTG010000001">
    <property type="protein sequence ID" value="MFC0677983.1"/>
    <property type="molecule type" value="Genomic_DNA"/>
</dbReference>
<evidence type="ECO:0000313" key="6">
    <source>
        <dbReference type="EMBL" id="MFC0677983.1"/>
    </source>
</evidence>
<keyword evidence="4 5" id="KW-0975">Bacterial flagellum</keyword>
<keyword evidence="6" id="KW-0966">Cell projection</keyword>
<proteinExistence type="inferred from homology"/>
<protein>
    <recommendedName>
        <fullName evidence="3 5">Flagellar hook-basal body complex protein FliE</fullName>
    </recommendedName>
</protein>
<sequence>MSIQAIAPVGADIAPSTAISIPAPASNFLDAVSTQLQSVDAGLRAAETQLASLAAGQDVSVHDVMIVMEEARTNMMLLVEVRNRVVEAYQELTRMQL</sequence>
<dbReference type="NCBIfam" id="TIGR00205">
    <property type="entry name" value="fliE"/>
    <property type="match status" value="1"/>
</dbReference>
<evidence type="ECO:0000256" key="5">
    <source>
        <dbReference type="HAMAP-Rule" id="MF_00724"/>
    </source>
</evidence>
<keyword evidence="6" id="KW-0969">Cilium</keyword>
<dbReference type="Pfam" id="PF02049">
    <property type="entry name" value="FliE"/>
    <property type="match status" value="1"/>
</dbReference>
<keyword evidence="6" id="KW-0282">Flagellum</keyword>
<dbReference type="InterPro" id="IPR001624">
    <property type="entry name" value="FliE"/>
</dbReference>